<accession>A0A8J6QMC5</accession>
<evidence type="ECO:0000259" key="13">
    <source>
        <dbReference type="PROSITE" id="PS51760"/>
    </source>
</evidence>
<dbReference type="SUPFAM" id="SSF49785">
    <property type="entry name" value="Galactose-binding domain-like"/>
    <property type="match status" value="1"/>
</dbReference>
<evidence type="ECO:0000256" key="3">
    <source>
        <dbReference type="ARBA" id="ARBA00022651"/>
    </source>
</evidence>
<evidence type="ECO:0000256" key="5">
    <source>
        <dbReference type="ARBA" id="ARBA00022737"/>
    </source>
</evidence>
<dbReference type="Pfam" id="PF02018">
    <property type="entry name" value="CBM_4_9"/>
    <property type="match status" value="1"/>
</dbReference>
<keyword evidence="6 10" id="KW-0378">Hydrolase</keyword>
<evidence type="ECO:0000256" key="11">
    <source>
        <dbReference type="SAM" id="MobiDB-lite"/>
    </source>
</evidence>
<evidence type="ECO:0000256" key="6">
    <source>
        <dbReference type="ARBA" id="ARBA00022801"/>
    </source>
</evidence>
<dbReference type="Gene3D" id="3.20.20.80">
    <property type="entry name" value="Glycosidases"/>
    <property type="match status" value="1"/>
</dbReference>
<organism evidence="14 15">
    <name type="scientific">Neiella litorisoli</name>
    <dbReference type="NCBI Taxonomy" id="2771431"/>
    <lineage>
        <taxon>Bacteria</taxon>
        <taxon>Pseudomonadati</taxon>
        <taxon>Pseudomonadota</taxon>
        <taxon>Gammaproteobacteria</taxon>
        <taxon>Alteromonadales</taxon>
        <taxon>Echinimonadaceae</taxon>
        <taxon>Neiella</taxon>
    </lineage>
</organism>
<dbReference type="InterPro" id="IPR017853">
    <property type="entry name" value="GH"/>
</dbReference>
<dbReference type="SUPFAM" id="SSF51445">
    <property type="entry name" value="(Trans)glycosidases"/>
    <property type="match status" value="1"/>
</dbReference>
<dbReference type="PRINTS" id="PR00134">
    <property type="entry name" value="GLHYDRLASE10"/>
</dbReference>
<comment type="similarity">
    <text evidence="2 10">Belongs to the glycosyl hydrolase 10 (cellulase F) family.</text>
</comment>
<dbReference type="PANTHER" id="PTHR31490:SF88">
    <property type="entry name" value="BETA-XYLANASE"/>
    <property type="match status" value="1"/>
</dbReference>
<keyword evidence="9 10" id="KW-0624">Polysaccharide degradation</keyword>
<keyword evidence="15" id="KW-1185">Reference proteome</keyword>
<evidence type="ECO:0000256" key="9">
    <source>
        <dbReference type="ARBA" id="ARBA00023326"/>
    </source>
</evidence>
<evidence type="ECO:0000256" key="10">
    <source>
        <dbReference type="RuleBase" id="RU361174"/>
    </source>
</evidence>
<comment type="catalytic activity">
    <reaction evidence="1 10">
        <text>Endohydrolysis of (1-&gt;4)-beta-D-xylosidic linkages in xylans.</text>
        <dbReference type="EC" id="3.2.1.8"/>
    </reaction>
</comment>
<dbReference type="InterPro" id="IPR003305">
    <property type="entry name" value="CenC_carb-bd"/>
</dbReference>
<reference evidence="14" key="1">
    <citation type="submission" date="2020-09" db="EMBL/GenBank/DDBJ databases">
        <title>A novel bacterium of genus Neiella, isolated from South China Sea.</title>
        <authorList>
            <person name="Huang H."/>
            <person name="Mo K."/>
            <person name="Hu Y."/>
        </authorList>
    </citation>
    <scope>NUCLEOTIDE SEQUENCE</scope>
    <source>
        <strain evidence="14">HB171785</strain>
    </source>
</reference>
<feature type="compositionally biased region" description="Low complexity" evidence="11">
    <location>
        <begin position="26"/>
        <end position="41"/>
    </location>
</feature>
<protein>
    <recommendedName>
        <fullName evidence="10">Beta-xylanase</fullName>
        <ecNumber evidence="10">3.2.1.8</ecNumber>
    </recommendedName>
</protein>
<keyword evidence="7 10" id="KW-0119">Carbohydrate metabolism</keyword>
<name>A0A8J6QMC5_9GAMM</name>
<sequence length="573" mass="62598">MYTRASHLMLMLLALMISACGGGGNSTHSTPTEEVPETPVEPSNPEPTDPEPTDPEPTDPEPTDPEPTDPEPTDPEPSDPLMVNGDFENGEVSPWVGNSGEVVLTNISSQSRSGGNSLQISGRTQNWQGALYGLTNRVVEDSTYHISAWVRMDNVASSNVSMTVKVSDGNGDNYLPLAQGTATDTGWIELAGNYTVATSGEVAEIAFYIEGPDAGVSYLIDDVTVTDINDDDLLRVDVEHLSALVEFPIGVAVPAGDAGNSVLNSPERQAIVEQHFSQITAENIMKPSYLQPSEGRFFFDDADALVAYANNNGMSVHGHALIWHFQIADWMANYSGDAQAWQQMLEAHVTEVASHFEGQLDSWDVVNEAFLDDGSYRNVDVGNDLGSVWYQNIGPQYIEYAFNAARAADADVDLYYNDYNISWNDTKLDAILTMAQDFLDRDIPISGIGFQMHVDKSGPGKAKIKQQFQKVVDLGLKVKITEVDLRMNADGRATTLTNQLLLQQKARYQEIVEAYIETVPPSLRGGISVWGIADPDTWIVPLYGNPDWPLMFDDQFQPKPALQGFANGLAVIP</sequence>
<feature type="region of interest" description="Disordered" evidence="11">
    <location>
        <begin position="23"/>
        <end position="96"/>
    </location>
</feature>
<dbReference type="RefSeq" id="WP_191146136.1">
    <property type="nucleotide sequence ID" value="NZ_JACXAF010000027.1"/>
</dbReference>
<dbReference type="InterPro" id="IPR001000">
    <property type="entry name" value="GH10_dom"/>
</dbReference>
<dbReference type="Gene3D" id="2.60.120.260">
    <property type="entry name" value="Galactose-binding domain-like"/>
    <property type="match status" value="1"/>
</dbReference>
<keyword evidence="8 10" id="KW-0326">Glycosidase</keyword>
<dbReference type="Pfam" id="PF00331">
    <property type="entry name" value="Glyco_hydro_10"/>
    <property type="match status" value="1"/>
</dbReference>
<evidence type="ECO:0000256" key="1">
    <source>
        <dbReference type="ARBA" id="ARBA00000681"/>
    </source>
</evidence>
<dbReference type="PROSITE" id="PS51760">
    <property type="entry name" value="GH10_2"/>
    <property type="match status" value="1"/>
</dbReference>
<dbReference type="PROSITE" id="PS51257">
    <property type="entry name" value="PROKAR_LIPOPROTEIN"/>
    <property type="match status" value="1"/>
</dbReference>
<evidence type="ECO:0000256" key="7">
    <source>
        <dbReference type="ARBA" id="ARBA00023277"/>
    </source>
</evidence>
<evidence type="ECO:0000256" key="2">
    <source>
        <dbReference type="ARBA" id="ARBA00007495"/>
    </source>
</evidence>
<comment type="caution">
    <text evidence="14">The sequence shown here is derived from an EMBL/GenBank/DDBJ whole genome shotgun (WGS) entry which is preliminary data.</text>
</comment>
<keyword evidence="5" id="KW-0677">Repeat</keyword>
<feature type="domain" description="GH10" evidence="13">
    <location>
        <begin position="257"/>
        <end position="568"/>
    </location>
</feature>
<feature type="compositionally biased region" description="Acidic residues" evidence="11">
    <location>
        <begin position="48"/>
        <end position="77"/>
    </location>
</feature>
<dbReference type="GO" id="GO:0031176">
    <property type="term" value="F:endo-1,4-beta-xylanase activity"/>
    <property type="evidence" value="ECO:0007669"/>
    <property type="project" value="UniProtKB-EC"/>
</dbReference>
<dbReference type="EMBL" id="JACXAF010000027">
    <property type="protein sequence ID" value="MBD1391077.1"/>
    <property type="molecule type" value="Genomic_DNA"/>
</dbReference>
<feature type="signal peptide" evidence="12">
    <location>
        <begin position="1"/>
        <end position="21"/>
    </location>
</feature>
<dbReference type="AlphaFoldDB" id="A0A8J6QMC5"/>
<evidence type="ECO:0000256" key="4">
    <source>
        <dbReference type="ARBA" id="ARBA00022729"/>
    </source>
</evidence>
<evidence type="ECO:0000256" key="8">
    <source>
        <dbReference type="ARBA" id="ARBA00023295"/>
    </source>
</evidence>
<evidence type="ECO:0000313" key="15">
    <source>
        <dbReference type="Proteomes" id="UP000638014"/>
    </source>
</evidence>
<evidence type="ECO:0000313" key="14">
    <source>
        <dbReference type="EMBL" id="MBD1391077.1"/>
    </source>
</evidence>
<dbReference type="Proteomes" id="UP000638014">
    <property type="component" value="Unassembled WGS sequence"/>
</dbReference>
<dbReference type="PANTHER" id="PTHR31490">
    <property type="entry name" value="GLYCOSYL HYDROLASE"/>
    <property type="match status" value="1"/>
</dbReference>
<dbReference type="SMART" id="SM00633">
    <property type="entry name" value="Glyco_10"/>
    <property type="match status" value="1"/>
</dbReference>
<evidence type="ECO:0000256" key="12">
    <source>
        <dbReference type="SAM" id="SignalP"/>
    </source>
</evidence>
<proteinExistence type="inferred from homology"/>
<gene>
    <name evidence="14" type="ORF">IC617_16740</name>
</gene>
<dbReference type="EC" id="3.2.1.8" evidence="10"/>
<keyword evidence="4 12" id="KW-0732">Signal</keyword>
<keyword evidence="3" id="KW-0858">Xylan degradation</keyword>
<dbReference type="GO" id="GO:0045493">
    <property type="term" value="P:xylan catabolic process"/>
    <property type="evidence" value="ECO:0007669"/>
    <property type="project" value="UniProtKB-KW"/>
</dbReference>
<dbReference type="InterPro" id="IPR044846">
    <property type="entry name" value="GH10"/>
</dbReference>
<dbReference type="InterPro" id="IPR008979">
    <property type="entry name" value="Galactose-bd-like_sf"/>
</dbReference>
<feature type="chain" id="PRO_5035183475" description="Beta-xylanase" evidence="12">
    <location>
        <begin position="22"/>
        <end position="573"/>
    </location>
</feature>